<gene>
    <name evidence="8" type="ORF">N7469_008934</name>
</gene>
<dbReference type="InterPro" id="IPR029058">
    <property type="entry name" value="AB_hydrolase_fold"/>
</dbReference>
<dbReference type="GO" id="GO:0017000">
    <property type="term" value="P:antibiotic biosynthetic process"/>
    <property type="evidence" value="ECO:0007669"/>
    <property type="project" value="UniProtKB-ARBA"/>
</dbReference>
<evidence type="ECO:0000256" key="3">
    <source>
        <dbReference type="ARBA" id="ARBA00004370"/>
    </source>
</evidence>
<comment type="caution">
    <text evidence="8">The sequence shown here is derived from an EMBL/GenBank/DDBJ whole genome shotgun (WGS) entry which is preliminary data.</text>
</comment>
<evidence type="ECO:0000256" key="4">
    <source>
        <dbReference type="ARBA" id="ARBA00022824"/>
    </source>
</evidence>
<keyword evidence="5" id="KW-0496">Mitochondrion</keyword>
<dbReference type="GO" id="GO:0072330">
    <property type="term" value="P:monocarboxylic acid biosynthetic process"/>
    <property type="evidence" value="ECO:0007669"/>
    <property type="project" value="UniProtKB-ARBA"/>
</dbReference>
<keyword evidence="9" id="KW-1185">Reference proteome</keyword>
<organism evidence="8 9">
    <name type="scientific">Penicillium citrinum</name>
    <dbReference type="NCBI Taxonomy" id="5077"/>
    <lineage>
        <taxon>Eukaryota</taxon>
        <taxon>Fungi</taxon>
        <taxon>Dikarya</taxon>
        <taxon>Ascomycota</taxon>
        <taxon>Pezizomycotina</taxon>
        <taxon>Eurotiomycetes</taxon>
        <taxon>Eurotiomycetidae</taxon>
        <taxon>Eurotiales</taxon>
        <taxon>Aspergillaceae</taxon>
        <taxon>Penicillium</taxon>
    </lineage>
</organism>
<evidence type="ECO:0000256" key="6">
    <source>
        <dbReference type="ARBA" id="ARBA00023136"/>
    </source>
</evidence>
<evidence type="ECO:0000259" key="7">
    <source>
        <dbReference type="Pfam" id="PF12697"/>
    </source>
</evidence>
<reference evidence="8" key="1">
    <citation type="submission" date="2022-11" db="EMBL/GenBank/DDBJ databases">
        <authorList>
            <person name="Petersen C."/>
        </authorList>
    </citation>
    <scope>NUCLEOTIDE SEQUENCE</scope>
    <source>
        <strain evidence="8">IBT 23319</strain>
    </source>
</reference>
<dbReference type="GO" id="GO:0005783">
    <property type="term" value="C:endoplasmic reticulum"/>
    <property type="evidence" value="ECO:0007669"/>
    <property type="project" value="UniProtKB-SubCell"/>
</dbReference>
<evidence type="ECO:0000256" key="5">
    <source>
        <dbReference type="ARBA" id="ARBA00023128"/>
    </source>
</evidence>
<dbReference type="InterPro" id="IPR052374">
    <property type="entry name" value="SERAC1"/>
</dbReference>
<accession>A0A9W9THJ5</accession>
<dbReference type="GO" id="GO:0005739">
    <property type="term" value="C:mitochondrion"/>
    <property type="evidence" value="ECO:0007669"/>
    <property type="project" value="UniProtKB-SubCell"/>
</dbReference>
<dbReference type="Proteomes" id="UP001147733">
    <property type="component" value="Unassembled WGS sequence"/>
</dbReference>
<dbReference type="PANTHER" id="PTHR48182">
    <property type="entry name" value="PROTEIN SERAC1"/>
    <property type="match status" value="1"/>
</dbReference>
<sequence>MAEKGILDYDASLMHLTLIYDPTQDDAKVEPSHDVIFLHGLTGDSESTWTVPNRTKSWLETLLAPQFPHMNIWTCDWDWTKHNTITDLAGAFLKRLGNSTKRRPVFIIAHDIGCLIVAQAVLLLQEAPDDCFYVGTIARNLCGMILMDAPFGGGVSTVLRSRQQMEPEDLGISKPHALGIDDGPYPDKSYMDLWNMGHPEVRHLSLEFLNHVLELQRWDKVDGISVVCSTRAEDHRERILAWPFEPTELSWRYISSYSSHSGMTKFVDGTERSYKFIVADIRYQIYNKQFMGEFHWFFNREHLRKDNKTPEPFKNTTPGSLS</sequence>
<dbReference type="GeneID" id="81387019"/>
<dbReference type="RefSeq" id="XP_056497617.1">
    <property type="nucleotide sequence ID" value="XM_056647852.1"/>
</dbReference>
<comment type="subcellular location">
    <subcellularLocation>
        <location evidence="2">Endoplasmic reticulum</location>
    </subcellularLocation>
    <subcellularLocation>
        <location evidence="3">Membrane</location>
    </subcellularLocation>
    <subcellularLocation>
        <location evidence="1">Mitochondrion</location>
    </subcellularLocation>
</comment>
<evidence type="ECO:0000313" key="8">
    <source>
        <dbReference type="EMBL" id="KAJ5222694.1"/>
    </source>
</evidence>
<keyword evidence="4" id="KW-0256">Endoplasmic reticulum</keyword>
<dbReference type="GO" id="GO:0016020">
    <property type="term" value="C:membrane"/>
    <property type="evidence" value="ECO:0007669"/>
    <property type="project" value="UniProtKB-SubCell"/>
</dbReference>
<reference evidence="8" key="2">
    <citation type="journal article" date="2023" name="IMA Fungus">
        <title>Comparative genomic study of the Penicillium genus elucidates a diverse pangenome and 15 lateral gene transfer events.</title>
        <authorList>
            <person name="Petersen C."/>
            <person name="Sorensen T."/>
            <person name="Nielsen M.R."/>
            <person name="Sondergaard T.E."/>
            <person name="Sorensen J.L."/>
            <person name="Fitzpatrick D.A."/>
            <person name="Frisvad J.C."/>
            <person name="Nielsen K.L."/>
        </authorList>
    </citation>
    <scope>NUCLEOTIDE SEQUENCE</scope>
    <source>
        <strain evidence="8">IBT 23319</strain>
    </source>
</reference>
<evidence type="ECO:0000313" key="9">
    <source>
        <dbReference type="Proteomes" id="UP001147733"/>
    </source>
</evidence>
<dbReference type="InterPro" id="IPR000073">
    <property type="entry name" value="AB_hydrolase_1"/>
</dbReference>
<dbReference type="Pfam" id="PF12697">
    <property type="entry name" value="Abhydrolase_6"/>
    <property type="match status" value="1"/>
</dbReference>
<evidence type="ECO:0000256" key="2">
    <source>
        <dbReference type="ARBA" id="ARBA00004240"/>
    </source>
</evidence>
<feature type="domain" description="AB hydrolase-1" evidence="7">
    <location>
        <begin position="35"/>
        <end position="175"/>
    </location>
</feature>
<protein>
    <recommendedName>
        <fullName evidence="7">AB hydrolase-1 domain-containing protein</fullName>
    </recommendedName>
</protein>
<dbReference type="OrthoDB" id="427518at2759"/>
<dbReference type="AlphaFoldDB" id="A0A9W9THJ5"/>
<keyword evidence="6" id="KW-0472">Membrane</keyword>
<proteinExistence type="predicted"/>
<evidence type="ECO:0000256" key="1">
    <source>
        <dbReference type="ARBA" id="ARBA00004173"/>
    </source>
</evidence>
<dbReference type="PANTHER" id="PTHR48182:SF2">
    <property type="entry name" value="PROTEIN SERAC1"/>
    <property type="match status" value="1"/>
</dbReference>
<dbReference type="Gene3D" id="3.40.50.1820">
    <property type="entry name" value="alpha/beta hydrolase"/>
    <property type="match status" value="1"/>
</dbReference>
<name>A0A9W9THJ5_PENCI</name>
<dbReference type="EMBL" id="JAPQKT010000008">
    <property type="protein sequence ID" value="KAJ5222694.1"/>
    <property type="molecule type" value="Genomic_DNA"/>
</dbReference>
<dbReference type="SUPFAM" id="SSF53474">
    <property type="entry name" value="alpha/beta-Hydrolases"/>
    <property type="match status" value="1"/>
</dbReference>